<evidence type="ECO:0000256" key="1">
    <source>
        <dbReference type="ARBA" id="ARBA00023125"/>
    </source>
</evidence>
<accession>A0A9D1E9M1</accession>
<dbReference type="InterPro" id="IPR000944">
    <property type="entry name" value="Tscrpt_reg_Rrf2"/>
</dbReference>
<dbReference type="PANTHER" id="PTHR33221:SF5">
    <property type="entry name" value="HTH-TYPE TRANSCRIPTIONAL REGULATOR ISCR"/>
    <property type="match status" value="1"/>
</dbReference>
<dbReference type="NCBIfam" id="TIGR00738">
    <property type="entry name" value="rrf2_super"/>
    <property type="match status" value="1"/>
</dbReference>
<dbReference type="PROSITE" id="PS51197">
    <property type="entry name" value="HTH_RRF2_2"/>
    <property type="match status" value="1"/>
</dbReference>
<dbReference type="Proteomes" id="UP000823912">
    <property type="component" value="Unassembled WGS sequence"/>
</dbReference>
<reference evidence="2" key="1">
    <citation type="submission" date="2020-10" db="EMBL/GenBank/DDBJ databases">
        <authorList>
            <person name="Gilroy R."/>
        </authorList>
    </citation>
    <scope>NUCLEOTIDE SEQUENCE</scope>
    <source>
        <strain evidence="2">ChiSjej5B23-6657</strain>
    </source>
</reference>
<evidence type="ECO:0000313" key="3">
    <source>
        <dbReference type="Proteomes" id="UP000823912"/>
    </source>
</evidence>
<sequence>MLISTKGRYALRFLLDLAMHSEGKPVRVKDVSIRQEISDKYLEQVVATLTKAGFVRSIRGPQGGYLLSHDPSWYTMGKILRLTEGTLAPVACLETEENLCPRAENCVTLLFWKKMKDAIDETAEGTTLADLVMWQRQREMTD</sequence>
<dbReference type="InterPro" id="IPR036388">
    <property type="entry name" value="WH-like_DNA-bd_sf"/>
</dbReference>
<gene>
    <name evidence="2" type="ORF">IAA55_04600</name>
</gene>
<dbReference type="AlphaFoldDB" id="A0A9D1E9M1"/>
<dbReference type="EMBL" id="DVHM01000077">
    <property type="protein sequence ID" value="HIR70541.1"/>
    <property type="molecule type" value="Genomic_DNA"/>
</dbReference>
<name>A0A9D1E9M1_9FIRM</name>
<protein>
    <submittedName>
        <fullName evidence="2">Rrf2 family transcriptional regulator</fullName>
    </submittedName>
</protein>
<keyword evidence="1" id="KW-0238">DNA-binding</keyword>
<dbReference type="GO" id="GO:0005829">
    <property type="term" value="C:cytosol"/>
    <property type="evidence" value="ECO:0007669"/>
    <property type="project" value="TreeGrafter"/>
</dbReference>
<comment type="caution">
    <text evidence="2">The sequence shown here is derived from an EMBL/GenBank/DDBJ whole genome shotgun (WGS) entry which is preliminary data.</text>
</comment>
<dbReference type="GO" id="GO:0003700">
    <property type="term" value="F:DNA-binding transcription factor activity"/>
    <property type="evidence" value="ECO:0007669"/>
    <property type="project" value="TreeGrafter"/>
</dbReference>
<reference evidence="2" key="2">
    <citation type="journal article" date="2021" name="PeerJ">
        <title>Extensive microbial diversity within the chicken gut microbiome revealed by metagenomics and culture.</title>
        <authorList>
            <person name="Gilroy R."/>
            <person name="Ravi A."/>
            <person name="Getino M."/>
            <person name="Pursley I."/>
            <person name="Horton D.L."/>
            <person name="Alikhan N.F."/>
            <person name="Baker D."/>
            <person name="Gharbi K."/>
            <person name="Hall N."/>
            <person name="Watson M."/>
            <person name="Adriaenssens E.M."/>
            <person name="Foster-Nyarko E."/>
            <person name="Jarju S."/>
            <person name="Secka A."/>
            <person name="Antonio M."/>
            <person name="Oren A."/>
            <person name="Chaudhuri R.R."/>
            <person name="La Ragione R."/>
            <person name="Hildebrand F."/>
            <person name="Pallen M.J."/>
        </authorList>
    </citation>
    <scope>NUCLEOTIDE SEQUENCE</scope>
    <source>
        <strain evidence="2">ChiSjej5B23-6657</strain>
    </source>
</reference>
<dbReference type="InterPro" id="IPR036390">
    <property type="entry name" value="WH_DNA-bd_sf"/>
</dbReference>
<dbReference type="Pfam" id="PF02082">
    <property type="entry name" value="Rrf2"/>
    <property type="match status" value="1"/>
</dbReference>
<evidence type="ECO:0000313" key="2">
    <source>
        <dbReference type="EMBL" id="HIR70541.1"/>
    </source>
</evidence>
<dbReference type="Gene3D" id="1.10.10.10">
    <property type="entry name" value="Winged helix-like DNA-binding domain superfamily/Winged helix DNA-binding domain"/>
    <property type="match status" value="1"/>
</dbReference>
<dbReference type="GO" id="GO:0003677">
    <property type="term" value="F:DNA binding"/>
    <property type="evidence" value="ECO:0007669"/>
    <property type="project" value="UniProtKB-KW"/>
</dbReference>
<proteinExistence type="predicted"/>
<dbReference type="PANTHER" id="PTHR33221">
    <property type="entry name" value="WINGED HELIX-TURN-HELIX TRANSCRIPTIONAL REGULATOR, RRF2 FAMILY"/>
    <property type="match status" value="1"/>
</dbReference>
<dbReference type="SUPFAM" id="SSF46785">
    <property type="entry name" value="Winged helix' DNA-binding domain"/>
    <property type="match status" value="1"/>
</dbReference>
<organism evidence="2 3">
    <name type="scientific">Candidatus Pullilachnospira gallistercoris</name>
    <dbReference type="NCBI Taxonomy" id="2840911"/>
    <lineage>
        <taxon>Bacteria</taxon>
        <taxon>Bacillati</taxon>
        <taxon>Bacillota</taxon>
        <taxon>Clostridia</taxon>
        <taxon>Lachnospirales</taxon>
        <taxon>Lachnospiraceae</taxon>
        <taxon>Lachnospiraceae incertae sedis</taxon>
        <taxon>Candidatus Pullilachnospira</taxon>
    </lineage>
</organism>